<sequence>MKKNKELENGANYCSYVKFDDMLGLRARTSEREVFEIVQQVISLSSIIQPSFW</sequence>
<dbReference type="EnsemblPlants" id="MELO3C027638.2.1">
    <property type="protein sequence ID" value="MELO3C027638.2.1"/>
    <property type="gene ID" value="MELO3C027638.2"/>
</dbReference>
<name>A0A9I9E1Z2_CUCME</name>
<accession>A0A9I9E1Z2</accession>
<protein>
    <submittedName>
        <fullName evidence="1">Uncharacterized protein</fullName>
    </submittedName>
</protein>
<reference evidence="1" key="1">
    <citation type="submission" date="2023-03" db="UniProtKB">
        <authorList>
            <consortium name="EnsemblPlants"/>
        </authorList>
    </citation>
    <scope>IDENTIFICATION</scope>
</reference>
<evidence type="ECO:0000313" key="1">
    <source>
        <dbReference type="EnsemblPlants" id="MELO3C027638.2.1"/>
    </source>
</evidence>
<dbReference type="Gramene" id="MELO3C027638.2.1">
    <property type="protein sequence ID" value="MELO3C027638.2.1"/>
    <property type="gene ID" value="MELO3C027638.2"/>
</dbReference>
<proteinExistence type="predicted"/>
<organism evidence="1">
    <name type="scientific">Cucumis melo</name>
    <name type="common">Muskmelon</name>
    <dbReference type="NCBI Taxonomy" id="3656"/>
    <lineage>
        <taxon>Eukaryota</taxon>
        <taxon>Viridiplantae</taxon>
        <taxon>Streptophyta</taxon>
        <taxon>Embryophyta</taxon>
        <taxon>Tracheophyta</taxon>
        <taxon>Spermatophyta</taxon>
        <taxon>Magnoliopsida</taxon>
        <taxon>eudicotyledons</taxon>
        <taxon>Gunneridae</taxon>
        <taxon>Pentapetalae</taxon>
        <taxon>rosids</taxon>
        <taxon>fabids</taxon>
        <taxon>Cucurbitales</taxon>
        <taxon>Cucurbitaceae</taxon>
        <taxon>Benincaseae</taxon>
        <taxon>Cucumis</taxon>
    </lineage>
</organism>
<dbReference type="AlphaFoldDB" id="A0A9I9E1Z2"/>